<evidence type="ECO:0008006" key="4">
    <source>
        <dbReference type="Google" id="ProtNLM"/>
    </source>
</evidence>
<dbReference type="Proteomes" id="UP001256711">
    <property type="component" value="Unassembled WGS sequence"/>
</dbReference>
<reference evidence="2" key="1">
    <citation type="submission" date="2023-03" db="EMBL/GenBank/DDBJ databases">
        <authorList>
            <person name="Shen W."/>
            <person name="Cai J."/>
        </authorList>
    </citation>
    <scope>NUCLEOTIDE SEQUENCE</scope>
    <source>
        <strain evidence="2">B226-2</strain>
    </source>
</reference>
<dbReference type="EMBL" id="JARQBJ010000005">
    <property type="protein sequence ID" value="MDT2810968.1"/>
    <property type="molecule type" value="Genomic_DNA"/>
</dbReference>
<dbReference type="RefSeq" id="WP_270597807.1">
    <property type="nucleotide sequence ID" value="NZ_JAQESC010000004.1"/>
</dbReference>
<proteinExistence type="predicted"/>
<keyword evidence="1" id="KW-0812">Transmembrane</keyword>
<feature type="transmembrane region" description="Helical" evidence="1">
    <location>
        <begin position="20"/>
        <end position="40"/>
    </location>
</feature>
<gene>
    <name evidence="2" type="ORF">P7H43_10820</name>
</gene>
<name>A0AAW8U4X9_9ENTE</name>
<keyword evidence="1" id="KW-0472">Membrane</keyword>
<evidence type="ECO:0000313" key="3">
    <source>
        <dbReference type="Proteomes" id="UP001256711"/>
    </source>
</evidence>
<sequence length="144" mass="15723">MQKQRFDAQQVASRYQAFLAGFLTVAGLLIITPIFSIFYGQSPFESQASLCFFTALVGAGVVACSLIGKDAFVGENEGRHLIRFSLLYLLLGTFLLVQTRSQIKGIVVNGQLTEQLLPLAALELIIMGLCLGYKSFLRKVGKGK</sequence>
<dbReference type="AlphaFoldDB" id="A0AAW8U4X9"/>
<evidence type="ECO:0000313" key="2">
    <source>
        <dbReference type="EMBL" id="MDT2810968.1"/>
    </source>
</evidence>
<feature type="transmembrane region" description="Helical" evidence="1">
    <location>
        <begin position="117"/>
        <end position="137"/>
    </location>
</feature>
<evidence type="ECO:0000256" key="1">
    <source>
        <dbReference type="SAM" id="Phobius"/>
    </source>
</evidence>
<organism evidence="2 3">
    <name type="scientific">Enterococcus asini</name>
    <dbReference type="NCBI Taxonomy" id="57732"/>
    <lineage>
        <taxon>Bacteria</taxon>
        <taxon>Bacillati</taxon>
        <taxon>Bacillota</taxon>
        <taxon>Bacilli</taxon>
        <taxon>Lactobacillales</taxon>
        <taxon>Enterococcaceae</taxon>
        <taxon>Enterococcus</taxon>
    </lineage>
</organism>
<feature type="transmembrane region" description="Helical" evidence="1">
    <location>
        <begin position="46"/>
        <end position="68"/>
    </location>
</feature>
<comment type="caution">
    <text evidence="2">The sequence shown here is derived from an EMBL/GenBank/DDBJ whole genome shotgun (WGS) entry which is preliminary data.</text>
</comment>
<keyword evidence="1" id="KW-1133">Transmembrane helix</keyword>
<protein>
    <recommendedName>
        <fullName evidence="4">DUF3021 domain-containing protein</fullName>
    </recommendedName>
</protein>
<accession>A0AAW8U4X9</accession>
<feature type="transmembrane region" description="Helical" evidence="1">
    <location>
        <begin position="80"/>
        <end position="97"/>
    </location>
</feature>